<reference evidence="2" key="1">
    <citation type="submission" date="2020-09" db="EMBL/GenBank/DDBJ databases">
        <authorList>
            <person name="Zhang D."/>
            <person name="Hatherill J.R."/>
            <person name="Ramirez J.F."/>
            <person name="Edinger B."/>
            <person name="Balarin R."/>
            <person name="Sullivan A."/>
            <person name="Humpal K.M."/>
            <person name="Guseva A."/>
            <person name="Butela K.A."/>
            <person name="Garlena R.A."/>
            <person name="Russell D.A."/>
            <person name="Pope W.H."/>
            <person name="Jacobs-Sera D."/>
            <person name="Hatfull G.F."/>
        </authorList>
    </citation>
    <scope>NUCLEOTIDE SEQUENCE</scope>
</reference>
<feature type="region of interest" description="Disordered" evidence="1">
    <location>
        <begin position="442"/>
        <end position="552"/>
    </location>
</feature>
<protein>
    <submittedName>
        <fullName evidence="2">Uncharacterized protein</fullName>
    </submittedName>
</protein>
<feature type="compositionally biased region" description="Basic and acidic residues" evidence="1">
    <location>
        <begin position="1"/>
        <end position="11"/>
    </location>
</feature>
<proteinExistence type="predicted"/>
<feature type="region of interest" description="Disordered" evidence="1">
    <location>
        <begin position="1"/>
        <end position="61"/>
    </location>
</feature>
<evidence type="ECO:0000313" key="3">
    <source>
        <dbReference type="Proteomes" id="UP000664915"/>
    </source>
</evidence>
<dbReference type="GeneID" id="77946429"/>
<dbReference type="Pfam" id="PF11450">
    <property type="entry name" value="DUF3008"/>
    <property type="match status" value="1"/>
</dbReference>
<feature type="compositionally biased region" description="Basic and acidic residues" evidence="1">
    <location>
        <begin position="534"/>
        <end position="552"/>
    </location>
</feature>
<keyword evidence="3" id="KW-1185">Reference proteome</keyword>
<dbReference type="RefSeq" id="YP_010670234.1">
    <property type="nucleotide sequence ID" value="NC_070963.1"/>
</dbReference>
<name>A0A879R211_9CAUD</name>
<accession>A0A879R211</accession>
<dbReference type="InterPro" id="IPR021553">
    <property type="entry name" value="DUF3008"/>
</dbReference>
<feature type="region of interest" description="Disordered" evidence="1">
    <location>
        <begin position="386"/>
        <end position="407"/>
    </location>
</feature>
<sequence>MKKHIAEDLPARKHPQAQMSAQTKKPEGDQKRPGGRDDAGGNKTPEERISQAASDIRYRARREDIPLRQAYSQYMQNSSMSEQEKSAVRDKLFGKGGMQSEDFTNYMKESASNAVSKALYKVFAEKKSEVIDSDQLKYGLEEKVNDTSEGKKYKVRVTDPKNNVTYVRYATRQKISELRGKGLEVEMTEYGTPYEGERTKGEKTAEVLGNRAKKDYDGDGKVESGAKEYRGAVHNAIQRKKGGVADGKDTSSVKEGFLGEVAATANLPQTDAPQIVNPDTNPTQIDFTTKKNKIVVNPTDNSQSKLMAHHEMKGDVILENGYSKFLKKVHALQEKAESEQQQKLFGLALSVKRGKTSRSEVSAEVLKIVDSMSEKEIRKFAKTKHEGIPKKVQKEETECGSEKENEVDRRPLATAINLAKNKARAMGDKNPIVMVASENIESGPILPGEKGKRVFPKGQEPKATGAKLPLQKAHYELEGEVLDEEMPKKAKKKPSEGTTTLSHMGIYGRKQKQKKTPLKRIFSDKTDDDGPDDNDPRNHPSLSARERNPNLR</sequence>
<dbReference type="EMBL" id="MW015081">
    <property type="protein sequence ID" value="QPX48224.1"/>
    <property type="molecule type" value="Genomic_DNA"/>
</dbReference>
<feature type="compositionally biased region" description="Basic and acidic residues" evidence="1">
    <location>
        <begin position="24"/>
        <end position="49"/>
    </location>
</feature>
<organism evidence="2 3">
    <name type="scientific">Synechococcus phage S-SRM01</name>
    <dbReference type="NCBI Taxonomy" id="2781608"/>
    <lineage>
        <taxon>Viruses</taxon>
        <taxon>Duplodnaviria</taxon>
        <taxon>Heunggongvirae</taxon>
        <taxon>Uroviricota</taxon>
        <taxon>Caudoviricetes</taxon>
        <taxon>Pantevenvirales</taxon>
        <taxon>Kyanoviridae</taxon>
        <taxon>Serangoonvirus</taxon>
        <taxon>Serangoonvirus essarone</taxon>
    </lineage>
</organism>
<evidence type="ECO:0000256" key="1">
    <source>
        <dbReference type="SAM" id="MobiDB-lite"/>
    </source>
</evidence>
<evidence type="ECO:0000313" key="2">
    <source>
        <dbReference type="EMBL" id="QPX48224.1"/>
    </source>
</evidence>
<feature type="compositionally biased region" description="Basic residues" evidence="1">
    <location>
        <begin position="509"/>
        <end position="518"/>
    </location>
</feature>
<dbReference type="KEGG" id="vg:77946429"/>
<dbReference type="Proteomes" id="UP000664915">
    <property type="component" value="Segment"/>
</dbReference>